<gene>
    <name evidence="1" type="ORF">HMPREF1071_02767</name>
</gene>
<dbReference type="InterPro" id="IPR005198">
    <property type="entry name" value="Glyco_hydro_76"/>
</dbReference>
<proteinExistence type="predicted"/>
<dbReference type="GO" id="GO:0005975">
    <property type="term" value="P:carbohydrate metabolic process"/>
    <property type="evidence" value="ECO:0007669"/>
    <property type="project" value="InterPro"/>
</dbReference>
<dbReference type="InterPro" id="IPR008928">
    <property type="entry name" value="6-hairpin_glycosidase_sf"/>
</dbReference>
<dbReference type="PATRIC" id="fig|997887.3.peg.2873"/>
<dbReference type="PANTHER" id="PTHR47791">
    <property type="entry name" value="MEIOTICALLY UP-REGULATED GENE 191 PROTEIN"/>
    <property type="match status" value="1"/>
</dbReference>
<dbReference type="PANTHER" id="PTHR47791:SF4">
    <property type="entry name" value="(PUTATIVE SECRETED PROTEIN)-RELATED"/>
    <property type="match status" value="1"/>
</dbReference>
<organism evidence="1 2">
    <name type="scientific">Bacteroides salyersiae CL02T12C01</name>
    <dbReference type="NCBI Taxonomy" id="997887"/>
    <lineage>
        <taxon>Bacteria</taxon>
        <taxon>Pseudomonadati</taxon>
        <taxon>Bacteroidota</taxon>
        <taxon>Bacteroidia</taxon>
        <taxon>Bacteroidales</taxon>
        <taxon>Bacteroidaceae</taxon>
        <taxon>Bacteroides</taxon>
    </lineage>
</organism>
<evidence type="ECO:0000313" key="1">
    <source>
        <dbReference type="EMBL" id="EIY62147.1"/>
    </source>
</evidence>
<dbReference type="AlphaFoldDB" id="I8YIC6"/>
<name>I8YIC6_9BACE</name>
<dbReference type="Proteomes" id="UP000005150">
    <property type="component" value="Unassembled WGS sequence"/>
</dbReference>
<reference evidence="1 2" key="1">
    <citation type="submission" date="2012-02" db="EMBL/GenBank/DDBJ databases">
        <title>The Genome Sequence of Bacteroides salyersiae CL02T12C01.</title>
        <authorList>
            <consortium name="The Broad Institute Genome Sequencing Platform"/>
            <person name="Earl A."/>
            <person name="Ward D."/>
            <person name="Feldgarden M."/>
            <person name="Gevers D."/>
            <person name="Zitomersky N.L."/>
            <person name="Coyne M.J."/>
            <person name="Comstock L.E."/>
            <person name="Young S.K."/>
            <person name="Zeng Q."/>
            <person name="Gargeya S."/>
            <person name="Fitzgerald M."/>
            <person name="Haas B."/>
            <person name="Abouelleil A."/>
            <person name="Alvarado L."/>
            <person name="Arachchi H.M."/>
            <person name="Berlin A."/>
            <person name="Chapman S.B."/>
            <person name="Gearin G."/>
            <person name="Goldberg J."/>
            <person name="Griggs A."/>
            <person name="Gujja S."/>
            <person name="Hansen M."/>
            <person name="Heiman D."/>
            <person name="Howarth C."/>
            <person name="Larimer J."/>
            <person name="Lui A."/>
            <person name="MacDonald P.J.P."/>
            <person name="McCowen C."/>
            <person name="Montmayeur A."/>
            <person name="Murphy C."/>
            <person name="Neiman D."/>
            <person name="Pearson M."/>
            <person name="Priest M."/>
            <person name="Roberts A."/>
            <person name="Saif S."/>
            <person name="Shea T."/>
            <person name="Sisk P."/>
            <person name="Stolte C."/>
            <person name="Sykes S."/>
            <person name="Wortman J."/>
            <person name="Nusbaum C."/>
            <person name="Birren B."/>
        </authorList>
    </citation>
    <scope>NUCLEOTIDE SEQUENCE [LARGE SCALE GENOMIC DNA]</scope>
    <source>
        <strain evidence="1 2">CL02T12C01</strain>
    </source>
</reference>
<evidence type="ECO:0008006" key="3">
    <source>
        <dbReference type="Google" id="ProtNLM"/>
    </source>
</evidence>
<dbReference type="HOGENOM" id="CLU_504961_0_0_10"/>
<dbReference type="SUPFAM" id="SSF49695">
    <property type="entry name" value="gamma-Crystallin-like"/>
    <property type="match status" value="1"/>
</dbReference>
<dbReference type="SUPFAM" id="SSF48208">
    <property type="entry name" value="Six-hairpin glycosidases"/>
    <property type="match status" value="1"/>
</dbReference>
<dbReference type="EMBL" id="AGXV01000032">
    <property type="protein sequence ID" value="EIY62147.1"/>
    <property type="molecule type" value="Genomic_DNA"/>
</dbReference>
<dbReference type="OrthoDB" id="1037816at2"/>
<dbReference type="InterPro" id="IPR011024">
    <property type="entry name" value="G_crystallin-like"/>
</dbReference>
<sequence>MRKILIIVLLFVVGLPSYTRNTKTFRQWGEESLKVIDTYLKSDKGTLLYCEKASSSTPAFVWPTSIQIKALIYAGRIEDAKKLVDNVNQYYYVSYNGYYAYDASYRGKGGSRYYDDNAWMVKDLLDLYAVTQNSDYLTRATVVMKFCLSGELPTGGIQLNENPNHEKHGKWVTCATAPTAVCCLRLYQITNQQKYLNDGIRLYKFMKNDAGWGIGAGYRGYENAVVMQASMLLYTITGEQEYLDDAYRLAYGMESHYIDWKTHRLNETGQWGGHDMTDAYVELYKIDQNPKWLNLAAGYAVYLHDNCKDELGFYPEYWNDLTTSQDSRRQLLYQASAASTFLKLATVSFETALTTTPVGLFQNVDYNQGKLNNQWSIGLEVGNYTQEDLWRLGMTDNKMNFKAALSSIEIADGYKVTIYKEGDFTGDSRVMYKSSSDLQSWRNVVKSIVVSRIDDTGMQSENLKASLKIYPLQTSDFIYLENLRKETSVKVLNLSGVSVFCENLPGEQYTLDMTPFSRGMYLISVKSPDYDHIIKVLKY</sequence>
<keyword evidence="2" id="KW-1185">Reference proteome</keyword>
<dbReference type="Gene3D" id="2.60.20.10">
    <property type="entry name" value="Crystallins"/>
    <property type="match status" value="1"/>
</dbReference>
<protein>
    <recommendedName>
        <fullName evidence="3">Secretion system C-terminal sorting domain-containing protein</fullName>
    </recommendedName>
</protein>
<dbReference type="GeneID" id="93116967"/>
<dbReference type="RefSeq" id="WP_005932569.1">
    <property type="nucleotide sequence ID" value="NZ_JH724308.1"/>
</dbReference>
<comment type="caution">
    <text evidence="1">The sequence shown here is derived from an EMBL/GenBank/DDBJ whole genome shotgun (WGS) entry which is preliminary data.</text>
</comment>
<accession>I8YIC6</accession>
<evidence type="ECO:0000313" key="2">
    <source>
        <dbReference type="Proteomes" id="UP000005150"/>
    </source>
</evidence>
<dbReference type="InterPro" id="IPR053169">
    <property type="entry name" value="MUG_Protein"/>
</dbReference>
<dbReference type="Gene3D" id="1.50.10.20">
    <property type="match status" value="1"/>
</dbReference>
<dbReference type="Pfam" id="PF03663">
    <property type="entry name" value="Glyco_hydro_76"/>
    <property type="match status" value="1"/>
</dbReference>